<comment type="subcellular location">
    <subcellularLocation>
        <location evidence="1">Membrane</location>
        <topology evidence="1">Multi-pass membrane protein</topology>
    </subcellularLocation>
</comment>
<evidence type="ECO:0000256" key="4">
    <source>
        <dbReference type="ARBA" id="ARBA00023136"/>
    </source>
</evidence>
<reference evidence="7 8" key="1">
    <citation type="submission" date="2019-09" db="EMBL/GenBank/DDBJ databases">
        <authorList>
            <person name="Park J.-S."/>
            <person name="Choi H.-J."/>
        </authorList>
    </citation>
    <scope>NUCLEOTIDE SEQUENCE [LARGE SCALE GENOMIC DNA]</scope>
    <source>
        <strain evidence="7 8">176SS1-4</strain>
    </source>
</reference>
<evidence type="ECO:0000259" key="6">
    <source>
        <dbReference type="Pfam" id="PF00892"/>
    </source>
</evidence>
<feature type="transmembrane region" description="Helical" evidence="5">
    <location>
        <begin position="41"/>
        <end position="61"/>
    </location>
</feature>
<dbReference type="PANTHER" id="PTHR32322:SF9">
    <property type="entry name" value="AMINO-ACID METABOLITE EFFLUX PUMP-RELATED"/>
    <property type="match status" value="1"/>
</dbReference>
<dbReference type="PANTHER" id="PTHR32322">
    <property type="entry name" value="INNER MEMBRANE TRANSPORTER"/>
    <property type="match status" value="1"/>
</dbReference>
<feature type="transmembrane region" description="Helical" evidence="5">
    <location>
        <begin position="159"/>
        <end position="177"/>
    </location>
</feature>
<dbReference type="InterPro" id="IPR000620">
    <property type="entry name" value="EamA_dom"/>
</dbReference>
<dbReference type="Proteomes" id="UP000326554">
    <property type="component" value="Unassembled WGS sequence"/>
</dbReference>
<dbReference type="RefSeq" id="WP_150444754.1">
    <property type="nucleotide sequence ID" value="NZ_VYQE01000002.1"/>
</dbReference>
<evidence type="ECO:0000256" key="1">
    <source>
        <dbReference type="ARBA" id="ARBA00004141"/>
    </source>
</evidence>
<feature type="transmembrane region" description="Helical" evidence="5">
    <location>
        <begin position="277"/>
        <end position="294"/>
    </location>
</feature>
<dbReference type="InterPro" id="IPR037185">
    <property type="entry name" value="EmrE-like"/>
</dbReference>
<feature type="transmembrane region" description="Helical" evidence="5">
    <location>
        <begin position="252"/>
        <end position="271"/>
    </location>
</feature>
<keyword evidence="8" id="KW-1185">Reference proteome</keyword>
<evidence type="ECO:0000313" key="8">
    <source>
        <dbReference type="Proteomes" id="UP000326554"/>
    </source>
</evidence>
<sequence length="314" mass="32909">MAPMTQASLSPRAWAELLLLALIWGASFLSIRVALYEIGPLWVVAWRTGLAALLLWGLAFARGWSLPRDRGTWAALAVMGALNNALPFTLMAWGQQHITTGLTSILNAGTAVWGVLLAALVLADERLTPRRAAGVGLGFAGVATAIGPGELRSLDLTSLAQLAVVAGTLSYALASVWARVRFKGLAPPVAALGMVTASALMMLPTAWIVEGSPRLALSAQAWAAILWFAGAGTALAYLLYYRVLAMAGSGNTMLVTLLIPPVAITLGWAVLGEDLSPRALMGFALLAAGLLLLNRRPARKAHPRATATPFSSGR</sequence>
<feature type="transmembrane region" description="Helical" evidence="5">
    <location>
        <begin position="221"/>
        <end position="240"/>
    </location>
</feature>
<proteinExistence type="predicted"/>
<protein>
    <submittedName>
        <fullName evidence="7">DMT family transporter</fullName>
    </submittedName>
</protein>
<feature type="transmembrane region" description="Helical" evidence="5">
    <location>
        <begin position="130"/>
        <end position="147"/>
    </location>
</feature>
<dbReference type="Pfam" id="PF00892">
    <property type="entry name" value="EamA"/>
    <property type="match status" value="2"/>
</dbReference>
<feature type="domain" description="EamA" evidence="6">
    <location>
        <begin position="17"/>
        <end position="144"/>
    </location>
</feature>
<evidence type="ECO:0000256" key="5">
    <source>
        <dbReference type="SAM" id="Phobius"/>
    </source>
</evidence>
<keyword evidence="3 5" id="KW-1133">Transmembrane helix</keyword>
<evidence type="ECO:0000313" key="7">
    <source>
        <dbReference type="EMBL" id="KAA9009221.1"/>
    </source>
</evidence>
<name>A0A5J5GLQ7_9RHOB</name>
<dbReference type="SUPFAM" id="SSF103481">
    <property type="entry name" value="Multidrug resistance efflux transporter EmrE"/>
    <property type="match status" value="2"/>
</dbReference>
<dbReference type="EMBL" id="VYQE01000002">
    <property type="protein sequence ID" value="KAA9009221.1"/>
    <property type="molecule type" value="Genomic_DNA"/>
</dbReference>
<feature type="transmembrane region" description="Helical" evidence="5">
    <location>
        <begin position="189"/>
        <end position="209"/>
    </location>
</feature>
<evidence type="ECO:0000256" key="2">
    <source>
        <dbReference type="ARBA" id="ARBA00022692"/>
    </source>
</evidence>
<accession>A0A5J5GLQ7</accession>
<gene>
    <name evidence="7" type="ORF">F3S47_08180</name>
</gene>
<feature type="transmembrane region" description="Helical" evidence="5">
    <location>
        <begin position="73"/>
        <end position="93"/>
    </location>
</feature>
<dbReference type="GO" id="GO:0016020">
    <property type="term" value="C:membrane"/>
    <property type="evidence" value="ECO:0007669"/>
    <property type="project" value="UniProtKB-SubCell"/>
</dbReference>
<keyword evidence="4 5" id="KW-0472">Membrane</keyword>
<feature type="transmembrane region" description="Helical" evidence="5">
    <location>
        <begin position="12"/>
        <end position="35"/>
    </location>
</feature>
<feature type="transmembrane region" description="Helical" evidence="5">
    <location>
        <begin position="105"/>
        <end position="123"/>
    </location>
</feature>
<keyword evidence="2 5" id="KW-0812">Transmembrane</keyword>
<comment type="caution">
    <text evidence="7">The sequence shown here is derived from an EMBL/GenBank/DDBJ whole genome shotgun (WGS) entry which is preliminary data.</text>
</comment>
<dbReference type="InterPro" id="IPR050638">
    <property type="entry name" value="AA-Vitamin_Transporters"/>
</dbReference>
<feature type="domain" description="EamA" evidence="6">
    <location>
        <begin position="161"/>
        <end position="294"/>
    </location>
</feature>
<dbReference type="AlphaFoldDB" id="A0A5J5GLQ7"/>
<evidence type="ECO:0000256" key="3">
    <source>
        <dbReference type="ARBA" id="ARBA00022989"/>
    </source>
</evidence>
<organism evidence="7 8">
    <name type="scientific">Histidinibacterium aquaticum</name>
    <dbReference type="NCBI Taxonomy" id="2613962"/>
    <lineage>
        <taxon>Bacteria</taxon>
        <taxon>Pseudomonadati</taxon>
        <taxon>Pseudomonadota</taxon>
        <taxon>Alphaproteobacteria</taxon>
        <taxon>Rhodobacterales</taxon>
        <taxon>Paracoccaceae</taxon>
        <taxon>Histidinibacterium</taxon>
    </lineage>
</organism>